<dbReference type="Pfam" id="PF01693">
    <property type="entry name" value="Cauli_VI"/>
    <property type="match status" value="1"/>
</dbReference>
<feature type="region of interest" description="Disordered" evidence="1">
    <location>
        <begin position="187"/>
        <end position="235"/>
    </location>
</feature>
<protein>
    <recommendedName>
        <fullName evidence="2">Ribonuclease H1 N-terminal domain-containing protein</fullName>
    </recommendedName>
</protein>
<reference evidence="3 4" key="1">
    <citation type="submission" date="2022-09" db="EMBL/GenBank/DDBJ databases">
        <authorList>
            <person name="Palmer J.M."/>
        </authorList>
    </citation>
    <scope>NUCLEOTIDE SEQUENCE [LARGE SCALE GENOMIC DNA]</scope>
    <source>
        <strain evidence="3 4">DSM 7382</strain>
    </source>
</reference>
<dbReference type="AlphaFoldDB" id="A0AAW0G6F4"/>
<organism evidence="3 4">
    <name type="scientific">Cerrena zonata</name>
    <dbReference type="NCBI Taxonomy" id="2478898"/>
    <lineage>
        <taxon>Eukaryota</taxon>
        <taxon>Fungi</taxon>
        <taxon>Dikarya</taxon>
        <taxon>Basidiomycota</taxon>
        <taxon>Agaricomycotina</taxon>
        <taxon>Agaricomycetes</taxon>
        <taxon>Polyporales</taxon>
        <taxon>Cerrenaceae</taxon>
        <taxon>Cerrena</taxon>
    </lineage>
</organism>
<gene>
    <name evidence="3" type="ORF">QCA50_008749</name>
</gene>
<evidence type="ECO:0000256" key="1">
    <source>
        <dbReference type="SAM" id="MobiDB-lite"/>
    </source>
</evidence>
<feature type="compositionally biased region" description="Basic and acidic residues" evidence="1">
    <location>
        <begin position="119"/>
        <end position="136"/>
    </location>
</feature>
<sequence>MNTRNQPPDDNPPPGRTPNFYDPTHAEEVRGLTLDDLPAGADRFLEPHDAPLGGSEGNVYVVWRGRAPGLYYRWENTAPQVLGYSNAHHRRFSNITNARIAYYLLHPERLRGQANPRQARQDTARDVNEGNHERASIGRGSESRSTTVSRDASPHSSDEYWAASDDVTSEDFVEVDRRLASLRISTGPVPTSTAVSSPSSVTLSSPPERRRGTPSGSRPSNNAEAGPSSHRQAPERRVWYFEGDEQECPTDRDWYEDKWFVVIVGLVPGVYRHINTARIASGLLPDTVICTASCEEEANSMFVSEYMRQRVRRLREE</sequence>
<dbReference type="Gene3D" id="3.40.970.10">
    <property type="entry name" value="Ribonuclease H1, N-terminal domain"/>
    <property type="match status" value="1"/>
</dbReference>
<feature type="compositionally biased region" description="Low complexity" evidence="1">
    <location>
        <begin position="187"/>
        <end position="206"/>
    </location>
</feature>
<evidence type="ECO:0000313" key="4">
    <source>
        <dbReference type="Proteomes" id="UP001385951"/>
    </source>
</evidence>
<dbReference type="EMBL" id="JASBNA010000011">
    <property type="protein sequence ID" value="KAK7688376.1"/>
    <property type="molecule type" value="Genomic_DNA"/>
</dbReference>
<evidence type="ECO:0000313" key="3">
    <source>
        <dbReference type="EMBL" id="KAK7688376.1"/>
    </source>
</evidence>
<dbReference type="InterPro" id="IPR009027">
    <property type="entry name" value="Ribosomal_bL9/RNase_H1_N"/>
</dbReference>
<comment type="caution">
    <text evidence="3">The sequence shown here is derived from an EMBL/GenBank/DDBJ whole genome shotgun (WGS) entry which is preliminary data.</text>
</comment>
<feature type="domain" description="Ribonuclease H1 N-terminal" evidence="2">
    <location>
        <begin position="59"/>
        <end position="99"/>
    </location>
</feature>
<dbReference type="InterPro" id="IPR011320">
    <property type="entry name" value="RNase_H1_N"/>
</dbReference>
<evidence type="ECO:0000259" key="2">
    <source>
        <dbReference type="Pfam" id="PF01693"/>
    </source>
</evidence>
<feature type="region of interest" description="Disordered" evidence="1">
    <location>
        <begin position="112"/>
        <end position="162"/>
    </location>
</feature>
<accession>A0AAW0G6F4</accession>
<dbReference type="InterPro" id="IPR037056">
    <property type="entry name" value="RNase_H1_N_sf"/>
</dbReference>
<dbReference type="Proteomes" id="UP001385951">
    <property type="component" value="Unassembled WGS sequence"/>
</dbReference>
<proteinExistence type="predicted"/>
<name>A0AAW0G6F4_9APHY</name>
<keyword evidence="4" id="KW-1185">Reference proteome</keyword>
<feature type="region of interest" description="Disordered" evidence="1">
    <location>
        <begin position="1"/>
        <end position="22"/>
    </location>
</feature>
<dbReference type="SUPFAM" id="SSF55658">
    <property type="entry name" value="L9 N-domain-like"/>
    <property type="match status" value="1"/>
</dbReference>